<dbReference type="GO" id="GO:0016787">
    <property type="term" value="F:hydrolase activity"/>
    <property type="evidence" value="ECO:0007669"/>
    <property type="project" value="UniProtKB-KW"/>
</dbReference>
<organism evidence="2 3">
    <name type="scientific">Limosilactobacillus pontis</name>
    <dbReference type="NCBI Taxonomy" id="35787"/>
    <lineage>
        <taxon>Bacteria</taxon>
        <taxon>Bacillati</taxon>
        <taxon>Bacillota</taxon>
        <taxon>Bacilli</taxon>
        <taxon>Lactobacillales</taxon>
        <taxon>Lactobacillaceae</taxon>
        <taxon>Limosilactobacillus</taxon>
    </lineage>
</organism>
<feature type="signal peptide" evidence="1">
    <location>
        <begin position="1"/>
        <end position="28"/>
    </location>
</feature>
<reference evidence="3" key="1">
    <citation type="submission" date="2023-06" db="EMBL/GenBank/DDBJ databases">
        <title>Identification and characterization of horizontal gene transfer across gut microbiota members of farm animals based on homology search.</title>
        <authorList>
            <person name="Zeman M."/>
            <person name="Kubasova T."/>
            <person name="Jahodarova E."/>
            <person name="Nykrynova M."/>
            <person name="Rychlik I."/>
        </authorList>
    </citation>
    <scope>NUCLEOTIDE SEQUENCE [LARGE SCALE GENOMIC DNA]</scope>
    <source>
        <strain evidence="3">161_Gplus</strain>
    </source>
</reference>
<evidence type="ECO:0000256" key="1">
    <source>
        <dbReference type="SAM" id="SignalP"/>
    </source>
</evidence>
<dbReference type="SUPFAM" id="SSF53474">
    <property type="entry name" value="alpha/beta-Hydrolases"/>
    <property type="match status" value="1"/>
</dbReference>
<dbReference type="InterPro" id="IPR029058">
    <property type="entry name" value="AB_hydrolase_fold"/>
</dbReference>
<accession>A0ABT7UX86</accession>
<keyword evidence="1" id="KW-0732">Signal</keyword>
<dbReference type="EMBL" id="JAUDDW010000010">
    <property type="protein sequence ID" value="MDM8266325.1"/>
    <property type="molecule type" value="Genomic_DNA"/>
</dbReference>
<dbReference type="Gene3D" id="3.40.50.1820">
    <property type="entry name" value="alpha/beta hydrolase"/>
    <property type="match status" value="1"/>
</dbReference>
<name>A0ABT7UX86_9LACO</name>
<dbReference type="Proteomes" id="UP001529343">
    <property type="component" value="Unassembled WGS sequence"/>
</dbReference>
<protein>
    <submittedName>
        <fullName evidence="2">Alpha/beta hydrolase</fullName>
    </submittedName>
</protein>
<gene>
    <name evidence="2" type="ORF">QUW44_03985</name>
</gene>
<proteinExistence type="predicted"/>
<feature type="chain" id="PRO_5046509070" evidence="1">
    <location>
        <begin position="29"/>
        <end position="278"/>
    </location>
</feature>
<sequence length="278" mass="30996">MRKFRWLILSLLALLLVLVPTASGHAQALSKKYVQSTTPTIFFHGFGSSAHAEQYMVDNIMKAGVSKTAIVANVAADGQVTLQGCIPKGAINPLVEVNFENSRNSDYDLQGQWVKNVVVKLQDTYHFKKMNIEAHSMGNMAVMYYLLNNCQNKKLPQLQKQVAMAGTFDGAMGWNEPADLTVDAKTGKPNKMNDTYQKLLPLRHTYPHQTRVLNIYGDLGNGNDSQVTNNSSKTLKYLLNGRAKSYAEKKIAGANAKHELLHHNSQVNKILIQFFWGK</sequence>
<comment type="caution">
    <text evidence="2">The sequence shown here is derived from an EMBL/GenBank/DDBJ whole genome shotgun (WGS) entry which is preliminary data.</text>
</comment>
<evidence type="ECO:0000313" key="3">
    <source>
        <dbReference type="Proteomes" id="UP001529343"/>
    </source>
</evidence>
<evidence type="ECO:0000313" key="2">
    <source>
        <dbReference type="EMBL" id="MDM8266325.1"/>
    </source>
</evidence>
<dbReference type="Pfam" id="PF06028">
    <property type="entry name" value="DUF915"/>
    <property type="match status" value="1"/>
</dbReference>
<dbReference type="RefSeq" id="WP_289585980.1">
    <property type="nucleotide sequence ID" value="NZ_JAUDDW010000010.1"/>
</dbReference>
<keyword evidence="2" id="KW-0378">Hydrolase</keyword>
<dbReference type="InterPro" id="IPR010315">
    <property type="entry name" value="DUF915_hydro-like"/>
</dbReference>
<reference evidence="2 3" key="2">
    <citation type="submission" date="2023-06" db="EMBL/GenBank/DDBJ databases">
        <authorList>
            <person name="Zeman M."/>
            <person name="Kubasova T."/>
            <person name="Jahodarova E."/>
            <person name="Nykrynova M."/>
            <person name="Rychlik I."/>
        </authorList>
    </citation>
    <scope>NUCLEOTIDE SEQUENCE [LARGE SCALE GENOMIC DNA]</scope>
    <source>
        <strain evidence="2 3">161_Gplus</strain>
    </source>
</reference>
<keyword evidence="3" id="KW-1185">Reference proteome</keyword>